<evidence type="ECO:0000313" key="2">
    <source>
        <dbReference type="Proteomes" id="UP000265520"/>
    </source>
</evidence>
<accession>A0A392QGM7</accession>
<protein>
    <submittedName>
        <fullName evidence="1">Uncharacterized protein</fullName>
    </submittedName>
</protein>
<keyword evidence="2" id="KW-1185">Reference proteome</keyword>
<dbReference type="EMBL" id="LXQA010133700">
    <property type="protein sequence ID" value="MCI23024.1"/>
    <property type="molecule type" value="Genomic_DNA"/>
</dbReference>
<dbReference type="Proteomes" id="UP000265520">
    <property type="component" value="Unassembled WGS sequence"/>
</dbReference>
<evidence type="ECO:0000313" key="1">
    <source>
        <dbReference type="EMBL" id="MCI23024.1"/>
    </source>
</evidence>
<dbReference type="AlphaFoldDB" id="A0A392QGM7"/>
<reference evidence="1 2" key="1">
    <citation type="journal article" date="2018" name="Front. Plant Sci.">
        <title>Red Clover (Trifolium pratense) and Zigzag Clover (T. medium) - A Picture of Genomic Similarities and Differences.</title>
        <authorList>
            <person name="Dluhosova J."/>
            <person name="Istvanek J."/>
            <person name="Nedelnik J."/>
            <person name="Repkova J."/>
        </authorList>
    </citation>
    <scope>NUCLEOTIDE SEQUENCE [LARGE SCALE GENOMIC DNA]</scope>
    <source>
        <strain evidence="2">cv. 10/8</strain>
        <tissue evidence="1">Leaf</tissue>
    </source>
</reference>
<organism evidence="1 2">
    <name type="scientific">Trifolium medium</name>
    <dbReference type="NCBI Taxonomy" id="97028"/>
    <lineage>
        <taxon>Eukaryota</taxon>
        <taxon>Viridiplantae</taxon>
        <taxon>Streptophyta</taxon>
        <taxon>Embryophyta</taxon>
        <taxon>Tracheophyta</taxon>
        <taxon>Spermatophyta</taxon>
        <taxon>Magnoliopsida</taxon>
        <taxon>eudicotyledons</taxon>
        <taxon>Gunneridae</taxon>
        <taxon>Pentapetalae</taxon>
        <taxon>rosids</taxon>
        <taxon>fabids</taxon>
        <taxon>Fabales</taxon>
        <taxon>Fabaceae</taxon>
        <taxon>Papilionoideae</taxon>
        <taxon>50 kb inversion clade</taxon>
        <taxon>NPAAA clade</taxon>
        <taxon>Hologalegina</taxon>
        <taxon>IRL clade</taxon>
        <taxon>Trifolieae</taxon>
        <taxon>Trifolium</taxon>
    </lineage>
</organism>
<name>A0A392QGM7_9FABA</name>
<proteinExistence type="predicted"/>
<sequence length="94" mass="10626">MRFIQIPISSHNPSDLKRRRFHSDLKCRHRCSSYQMSPPLLLSNFAAARSNRLCFAALCLVHPSPEASSHLISPSNLKTTAQQTARYPVHLKAN</sequence>
<comment type="caution">
    <text evidence="1">The sequence shown here is derived from an EMBL/GenBank/DDBJ whole genome shotgun (WGS) entry which is preliminary data.</text>
</comment>